<dbReference type="PANTHER" id="PTHR46910">
    <property type="entry name" value="TRANSCRIPTION FACTOR PDR1"/>
    <property type="match status" value="1"/>
</dbReference>
<evidence type="ECO:0000313" key="4">
    <source>
        <dbReference type="EMBL" id="KAI1880936.1"/>
    </source>
</evidence>
<dbReference type="InterPro" id="IPR050987">
    <property type="entry name" value="AtrR-like"/>
</dbReference>
<dbReference type="GO" id="GO:0003677">
    <property type="term" value="F:DNA binding"/>
    <property type="evidence" value="ECO:0007669"/>
    <property type="project" value="InterPro"/>
</dbReference>
<dbReference type="GO" id="GO:0006351">
    <property type="term" value="P:DNA-templated transcription"/>
    <property type="evidence" value="ECO:0007669"/>
    <property type="project" value="InterPro"/>
</dbReference>
<dbReference type="AlphaFoldDB" id="A0A9P9WXA5"/>
<dbReference type="GO" id="GO:0003700">
    <property type="term" value="F:DNA-binding transcription factor activity"/>
    <property type="evidence" value="ECO:0007669"/>
    <property type="project" value="InterPro"/>
</dbReference>
<gene>
    <name evidence="4" type="ORF">JX265_001176</name>
</gene>
<evidence type="ECO:0000256" key="1">
    <source>
        <dbReference type="ARBA" id="ARBA00023242"/>
    </source>
</evidence>
<dbReference type="EMBL" id="JAFIMR010000002">
    <property type="protein sequence ID" value="KAI1880936.1"/>
    <property type="molecule type" value="Genomic_DNA"/>
</dbReference>
<name>A0A9P9WXA5_9PEZI</name>
<keyword evidence="1" id="KW-0539">Nucleus</keyword>
<dbReference type="GO" id="GO:0008270">
    <property type="term" value="F:zinc ion binding"/>
    <property type="evidence" value="ECO:0007669"/>
    <property type="project" value="InterPro"/>
</dbReference>
<dbReference type="CDD" id="cd12148">
    <property type="entry name" value="fungal_TF_MHR"/>
    <property type="match status" value="1"/>
</dbReference>
<dbReference type="PANTHER" id="PTHR46910:SF39">
    <property type="entry name" value="ZN(II)2CYS6 TRANSCRIPTION FACTOR (EUROFUNG)"/>
    <property type="match status" value="1"/>
</dbReference>
<feature type="compositionally biased region" description="Low complexity" evidence="2">
    <location>
        <begin position="1"/>
        <end position="15"/>
    </location>
</feature>
<dbReference type="OrthoDB" id="3266505at2759"/>
<dbReference type="Proteomes" id="UP000829685">
    <property type="component" value="Unassembled WGS sequence"/>
</dbReference>
<accession>A0A9P9WXA5</accession>
<evidence type="ECO:0000313" key="5">
    <source>
        <dbReference type="Proteomes" id="UP000829685"/>
    </source>
</evidence>
<proteinExistence type="predicted"/>
<protein>
    <recommendedName>
        <fullName evidence="3">Xylanolytic transcriptional activator regulatory domain-containing protein</fullName>
    </recommendedName>
</protein>
<feature type="region of interest" description="Disordered" evidence="2">
    <location>
        <begin position="91"/>
        <end position="122"/>
    </location>
</feature>
<comment type="caution">
    <text evidence="4">The sequence shown here is derived from an EMBL/GenBank/DDBJ whole genome shotgun (WGS) entry which is preliminary data.</text>
</comment>
<evidence type="ECO:0000256" key="2">
    <source>
        <dbReference type="SAM" id="MobiDB-lite"/>
    </source>
</evidence>
<feature type="domain" description="Xylanolytic transcriptional activator regulatory" evidence="3">
    <location>
        <begin position="319"/>
        <end position="390"/>
    </location>
</feature>
<feature type="region of interest" description="Disordered" evidence="2">
    <location>
        <begin position="1"/>
        <end position="34"/>
    </location>
</feature>
<dbReference type="Pfam" id="PF04082">
    <property type="entry name" value="Fungal_trans"/>
    <property type="match status" value="1"/>
</dbReference>
<organism evidence="4 5">
    <name type="scientific">Neoarthrinium moseri</name>
    <dbReference type="NCBI Taxonomy" id="1658444"/>
    <lineage>
        <taxon>Eukaryota</taxon>
        <taxon>Fungi</taxon>
        <taxon>Dikarya</taxon>
        <taxon>Ascomycota</taxon>
        <taxon>Pezizomycotina</taxon>
        <taxon>Sordariomycetes</taxon>
        <taxon>Xylariomycetidae</taxon>
        <taxon>Amphisphaeriales</taxon>
        <taxon>Apiosporaceae</taxon>
        <taxon>Neoarthrinium</taxon>
    </lineage>
</organism>
<dbReference type="SMART" id="SM00906">
    <property type="entry name" value="Fungal_trans"/>
    <property type="match status" value="1"/>
</dbReference>
<dbReference type="InterPro" id="IPR007219">
    <property type="entry name" value="XnlR_reg_dom"/>
</dbReference>
<keyword evidence="5" id="KW-1185">Reference proteome</keyword>
<reference evidence="4" key="1">
    <citation type="submission" date="2021-03" db="EMBL/GenBank/DDBJ databases">
        <title>Revisited historic fungal species revealed as producer of novel bioactive compounds through whole genome sequencing and comparative genomics.</title>
        <authorList>
            <person name="Vignolle G.A."/>
            <person name="Hochenegger N."/>
            <person name="Mach R.L."/>
            <person name="Mach-Aigner A.R."/>
            <person name="Javad Rahimi M."/>
            <person name="Salim K.A."/>
            <person name="Chan C.M."/>
            <person name="Lim L.B.L."/>
            <person name="Cai F."/>
            <person name="Druzhinina I.S."/>
            <person name="U'Ren J.M."/>
            <person name="Derntl C."/>
        </authorList>
    </citation>
    <scope>NUCLEOTIDE SEQUENCE</scope>
    <source>
        <strain evidence="4">TUCIM 5799</strain>
    </source>
</reference>
<feature type="compositionally biased region" description="Low complexity" evidence="2">
    <location>
        <begin position="100"/>
        <end position="110"/>
    </location>
</feature>
<evidence type="ECO:0000259" key="3">
    <source>
        <dbReference type="SMART" id="SM00906"/>
    </source>
</evidence>
<sequence length="679" mass="75321">MRRASSSSATSTPTSHRLPVNSRRHRVAPEQRRRVATAQCSNSSRECIYPPVVEKVTIPKDELDQLRAKCAQLERCLEQLVPDDTHRQALMSQSGAGPMSAASSTTATLDASDDADTDNEGRVLRDSAGVGRFHGATSGATFLDLLKEFITAVFPIADPDLEQRGMTFLSSLGHYQTFDSQPLMIDNTSQSFWPPQKTEMAMMMANLRYLIQDGSGDFISGGIYYWGDLDISLYDPTSECVSYPSAQRLALFYAASAIACQLESPSAQRHSTQHGESFFAEARRLLGNPLDPALCNISGATVLAVMSIYLVEMNRRDTAYIYVTLGMHILTTRGVHRGWIEGEGAEAECCKRVFWTLYVLDRWLSVLMGRPPTLMDEAIKLALPCDTPGLPSAAGLEAHVKLARIAGYIVCHTYRISSSEHYTLGTTERIEKAMRSLASWSNDLPPAMRIVGDQVSNDRACCELHMAAGQLTIIVVRPIFFSAIKEAVAERFASPNWNLEAHPRVTQIRSCCDAARRNLRLGRFVRSSTPSHKLMSHILHYIFNAAVTLLLNQLLVDSLESDRADILFATDCFKTETQGDSNYVRDCAGVLSQLTMVVDQCNLSMNQAQLLLPGRQTSTAFHVPQVQAQSESYHVGFIVRHSEQPLDDTPQGVMPMELINSMAAWRPDDFFQLYNNNPM</sequence>